<name>A0A0G4FS14_9ALVE</name>
<feature type="region of interest" description="Disordered" evidence="1">
    <location>
        <begin position="24"/>
        <end position="65"/>
    </location>
</feature>
<dbReference type="AlphaFoldDB" id="A0A0G4FS14"/>
<evidence type="ECO:0000256" key="1">
    <source>
        <dbReference type="SAM" id="MobiDB-lite"/>
    </source>
</evidence>
<organism evidence="2">
    <name type="scientific">Chromera velia CCMP2878</name>
    <dbReference type="NCBI Taxonomy" id="1169474"/>
    <lineage>
        <taxon>Eukaryota</taxon>
        <taxon>Sar</taxon>
        <taxon>Alveolata</taxon>
        <taxon>Colpodellida</taxon>
        <taxon>Chromeraceae</taxon>
        <taxon>Chromera</taxon>
    </lineage>
</organism>
<feature type="compositionally biased region" description="Basic and acidic residues" evidence="1">
    <location>
        <begin position="40"/>
        <end position="59"/>
    </location>
</feature>
<dbReference type="VEuPathDB" id="CryptoDB:Cvel_3671"/>
<accession>A0A0G4FS14</accession>
<protein>
    <submittedName>
        <fullName evidence="2">Uncharacterized protein</fullName>
    </submittedName>
</protein>
<proteinExistence type="predicted"/>
<sequence length="140" mass="16052">MKAFPSITPETVLPVAVIRRQKKADVRKARGKSSTAEEGIEGKNKVKVEKRDAEDERKGSNGWDFSSAQADRVEEKFCLFFLDYGGMKILDQDEIGLGIDPHKWLDRGQSEWRMREELGEVWTDEREVPIRFPVSKPSVE</sequence>
<dbReference type="EMBL" id="CDMZ01000584">
    <property type="protein sequence ID" value="CEM17436.1"/>
    <property type="molecule type" value="Genomic_DNA"/>
</dbReference>
<reference evidence="2" key="1">
    <citation type="submission" date="2014-11" db="EMBL/GenBank/DDBJ databases">
        <authorList>
            <person name="Otto D Thomas"/>
            <person name="Naeem Raeece"/>
        </authorList>
    </citation>
    <scope>NUCLEOTIDE SEQUENCE</scope>
</reference>
<evidence type="ECO:0000313" key="2">
    <source>
        <dbReference type="EMBL" id="CEM17436.1"/>
    </source>
</evidence>
<gene>
    <name evidence="2" type="ORF">Cvel_3671</name>
</gene>